<gene>
    <name evidence="4" type="ORF">TSTA_045680</name>
</gene>
<dbReference type="InterPro" id="IPR040554">
    <property type="entry name" value="KPWE_PEX14_dom"/>
</dbReference>
<dbReference type="VEuPathDB" id="FungiDB:TSTA_045680"/>
<dbReference type="eggNOG" id="ENOG502S7YV">
    <property type="taxonomic scope" value="Eukaryota"/>
</dbReference>
<organism evidence="4 5">
    <name type="scientific">Talaromyces stipitatus (strain ATCC 10500 / CBS 375.48 / QM 6759 / NRRL 1006)</name>
    <name type="common">Penicillium stipitatum</name>
    <dbReference type="NCBI Taxonomy" id="441959"/>
    <lineage>
        <taxon>Eukaryota</taxon>
        <taxon>Fungi</taxon>
        <taxon>Dikarya</taxon>
        <taxon>Ascomycota</taxon>
        <taxon>Pezizomycotina</taxon>
        <taxon>Eurotiomycetes</taxon>
        <taxon>Eurotiomycetidae</taxon>
        <taxon>Eurotiales</taxon>
        <taxon>Trichocomaceae</taxon>
        <taxon>Talaromyces</taxon>
        <taxon>Talaromyces sect. Talaromyces</taxon>
    </lineage>
</organism>
<keyword evidence="5" id="KW-1185">Reference proteome</keyword>
<feature type="region of interest" description="Disordered" evidence="1">
    <location>
        <begin position="130"/>
        <end position="151"/>
    </location>
</feature>
<reference evidence="5" key="1">
    <citation type="journal article" date="2015" name="Genome Announc.">
        <title>Genome sequence of the AIDS-associated pathogen Penicillium marneffei (ATCC18224) and its near taxonomic relative Talaromyces stipitatus (ATCC10500).</title>
        <authorList>
            <person name="Nierman W.C."/>
            <person name="Fedorova-Abrams N.D."/>
            <person name="Andrianopoulos A."/>
        </authorList>
    </citation>
    <scope>NUCLEOTIDE SEQUENCE [LARGE SCALE GENOMIC DNA]</scope>
    <source>
        <strain evidence="5">ATCC 10500 / CBS 375.48 / QM 6759 / NRRL 1006</strain>
    </source>
</reference>
<dbReference type="PANTHER" id="PTHR36855:SF1">
    <property type="entry name" value="PEROXISOME MEMBRANE ANCHOR PROTEIN PEX14P N-TERMINAL DOMAIN-CONTAINING PROTEIN"/>
    <property type="match status" value="1"/>
</dbReference>
<dbReference type="Proteomes" id="UP000001745">
    <property type="component" value="Unassembled WGS sequence"/>
</dbReference>
<dbReference type="PANTHER" id="PTHR36855">
    <property type="entry name" value="CHROMOSOME 10, WHOLE GENOME SHOTGUN SEQUENCE"/>
    <property type="match status" value="1"/>
</dbReference>
<dbReference type="EMBL" id="EQ962657">
    <property type="protein sequence ID" value="EED15110.1"/>
    <property type="molecule type" value="Genomic_DNA"/>
</dbReference>
<dbReference type="OrthoDB" id="9936937at2759"/>
<dbReference type="OMA" id="KAKCFYF"/>
<dbReference type="PhylomeDB" id="B8MIL8"/>
<dbReference type="Pfam" id="PF25871">
    <property type="entry name" value="HTH_76"/>
    <property type="match status" value="1"/>
</dbReference>
<dbReference type="HOGENOM" id="CLU_070882_2_0_1"/>
<protein>
    <submittedName>
        <fullName evidence="4">Uncharacterized protein</fullName>
    </submittedName>
</protein>
<feature type="domain" description="Peroxisomal membrane protein PEX14-like KPWE" evidence="2">
    <location>
        <begin position="152"/>
        <end position="198"/>
    </location>
</feature>
<dbReference type="Pfam" id="PF17733">
    <property type="entry name" value="KPWE_dom"/>
    <property type="match status" value="1"/>
</dbReference>
<dbReference type="AlphaFoldDB" id="B8MIL8"/>
<evidence type="ECO:0000259" key="3">
    <source>
        <dbReference type="Pfam" id="PF25871"/>
    </source>
</evidence>
<name>B8MIL8_TALSN</name>
<evidence type="ECO:0000256" key="1">
    <source>
        <dbReference type="SAM" id="MobiDB-lite"/>
    </source>
</evidence>
<dbReference type="InterPro" id="IPR058841">
    <property type="entry name" value="HTH_76"/>
</dbReference>
<sequence length="211" mass="23046">MTTPQSTETNTDSTHTTSTTTTTDIYNLISTYDFSSDLEFRKGLGTILGHPAQPASDAEVVSGDDVVFQAKCYYISRKRNINPSIDFKSYKNWLVEHGVNLEAATTNPPVQNNEKCDAEDSNAAIATTSTQSILAPSSQEEKKKSKNGEPAYPSSFAHIVELITNNQPIPGIEDIPDTVLSGHDEPSKAAKRRKPWEKNVDVETVGGENQV</sequence>
<feature type="domain" description="PEX14-like helix-turn-helix" evidence="3">
    <location>
        <begin position="24"/>
        <end position="97"/>
    </location>
</feature>
<evidence type="ECO:0000313" key="5">
    <source>
        <dbReference type="Proteomes" id="UP000001745"/>
    </source>
</evidence>
<dbReference type="STRING" id="441959.B8MIL8"/>
<evidence type="ECO:0000313" key="4">
    <source>
        <dbReference type="EMBL" id="EED15110.1"/>
    </source>
</evidence>
<accession>B8MIL8</accession>
<dbReference type="GeneID" id="8107555"/>
<feature type="region of interest" description="Disordered" evidence="1">
    <location>
        <begin position="173"/>
        <end position="211"/>
    </location>
</feature>
<proteinExistence type="predicted"/>
<evidence type="ECO:0000259" key="2">
    <source>
        <dbReference type="Pfam" id="PF17733"/>
    </source>
</evidence>
<dbReference type="InParanoid" id="B8MIL8"/>
<dbReference type="RefSeq" id="XP_002485063.1">
    <property type="nucleotide sequence ID" value="XM_002485018.1"/>
</dbReference>